<dbReference type="EMBL" id="JAPDPJ010000005">
    <property type="protein sequence ID" value="MCW3785711.1"/>
    <property type="molecule type" value="Genomic_DNA"/>
</dbReference>
<keyword evidence="7" id="KW-0653">Protein transport</keyword>
<organism evidence="11 12">
    <name type="scientific">Plebeiibacterium sediminum</name>
    <dbReference type="NCBI Taxonomy" id="2992112"/>
    <lineage>
        <taxon>Bacteria</taxon>
        <taxon>Pseudomonadati</taxon>
        <taxon>Bacteroidota</taxon>
        <taxon>Bacteroidia</taxon>
        <taxon>Marinilabiliales</taxon>
        <taxon>Marinilabiliaceae</taxon>
        <taxon>Plebeiibacterium</taxon>
    </lineage>
</organism>
<evidence type="ECO:0000256" key="5">
    <source>
        <dbReference type="ARBA" id="ARBA00022519"/>
    </source>
</evidence>
<dbReference type="RefSeq" id="WP_301189281.1">
    <property type="nucleotide sequence ID" value="NZ_JAPDPJ010000005.1"/>
</dbReference>
<dbReference type="GO" id="GO:0031992">
    <property type="term" value="F:energy transducer activity"/>
    <property type="evidence" value="ECO:0007669"/>
    <property type="project" value="TreeGrafter"/>
</dbReference>
<dbReference type="SUPFAM" id="SSF82185">
    <property type="entry name" value="Histone H3 K4-specific methyltransferase SET7/9 N-terminal domain"/>
    <property type="match status" value="1"/>
</dbReference>
<dbReference type="InterPro" id="IPR006260">
    <property type="entry name" value="TonB/TolA_C"/>
</dbReference>
<evidence type="ECO:0000313" key="11">
    <source>
        <dbReference type="EMBL" id="MCW3785711.1"/>
    </source>
</evidence>
<feature type="domain" description="TonB C-terminal" evidence="10">
    <location>
        <begin position="88"/>
        <end position="168"/>
    </location>
</feature>
<gene>
    <name evidence="11" type="ORF">OM075_04495</name>
</gene>
<sequence>MKNDTSIRHGRYYRKYKGYVIERGTYKDGHKSGRWAYFSLNGIFEFEYDYNTQKVTKIANRQTPDEYFETPVFFEGSPIIPYVYIVNHIDYPQVAKNQDVKGRVTLAVSVDSTGRPVQLRIIKKLHPLLDREVLKVAKTFPQSWNWIPATYNGQNVSNEYHIDIEFELVE</sequence>
<evidence type="ECO:0000256" key="2">
    <source>
        <dbReference type="ARBA" id="ARBA00006555"/>
    </source>
</evidence>
<comment type="subcellular location">
    <subcellularLocation>
        <location evidence="1">Cell inner membrane</location>
        <topology evidence="1">Single-pass membrane protein</topology>
        <orientation evidence="1">Periplasmic side</orientation>
    </subcellularLocation>
</comment>
<keyword evidence="4" id="KW-1003">Cell membrane</keyword>
<dbReference type="GO" id="GO:0055085">
    <property type="term" value="P:transmembrane transport"/>
    <property type="evidence" value="ECO:0007669"/>
    <property type="project" value="InterPro"/>
</dbReference>
<dbReference type="SUPFAM" id="SSF74653">
    <property type="entry name" value="TolA/TonB C-terminal domain"/>
    <property type="match status" value="1"/>
</dbReference>
<evidence type="ECO:0000259" key="10">
    <source>
        <dbReference type="Pfam" id="PF03544"/>
    </source>
</evidence>
<dbReference type="NCBIfam" id="TIGR01352">
    <property type="entry name" value="tonB_Cterm"/>
    <property type="match status" value="1"/>
</dbReference>
<dbReference type="PANTHER" id="PTHR33446:SF2">
    <property type="entry name" value="PROTEIN TONB"/>
    <property type="match status" value="1"/>
</dbReference>
<dbReference type="GO" id="GO:0098797">
    <property type="term" value="C:plasma membrane protein complex"/>
    <property type="evidence" value="ECO:0007669"/>
    <property type="project" value="TreeGrafter"/>
</dbReference>
<reference evidence="11" key="1">
    <citation type="submission" date="2022-10" db="EMBL/GenBank/DDBJ databases">
        <authorList>
            <person name="Yu W.X."/>
        </authorList>
    </citation>
    <scope>NUCLEOTIDE SEQUENCE</scope>
    <source>
        <strain evidence="11">AAT</strain>
    </source>
</reference>
<dbReference type="GO" id="GO:0015031">
    <property type="term" value="P:protein transport"/>
    <property type="evidence" value="ECO:0007669"/>
    <property type="project" value="UniProtKB-KW"/>
</dbReference>
<evidence type="ECO:0000256" key="3">
    <source>
        <dbReference type="ARBA" id="ARBA00022448"/>
    </source>
</evidence>
<evidence type="ECO:0000256" key="9">
    <source>
        <dbReference type="ARBA" id="ARBA00023136"/>
    </source>
</evidence>
<dbReference type="InterPro" id="IPR037682">
    <property type="entry name" value="TonB_C"/>
</dbReference>
<keyword evidence="6" id="KW-0812">Transmembrane</keyword>
<proteinExistence type="inferred from homology"/>
<keyword evidence="12" id="KW-1185">Reference proteome</keyword>
<keyword evidence="8" id="KW-1133">Transmembrane helix</keyword>
<evidence type="ECO:0000256" key="7">
    <source>
        <dbReference type="ARBA" id="ARBA00022927"/>
    </source>
</evidence>
<evidence type="ECO:0000256" key="6">
    <source>
        <dbReference type="ARBA" id="ARBA00022692"/>
    </source>
</evidence>
<comment type="caution">
    <text evidence="11">The sequence shown here is derived from an EMBL/GenBank/DDBJ whole genome shotgun (WGS) entry which is preliminary data.</text>
</comment>
<dbReference type="PANTHER" id="PTHR33446">
    <property type="entry name" value="PROTEIN TONB-RELATED"/>
    <property type="match status" value="1"/>
</dbReference>
<dbReference type="Pfam" id="PF03544">
    <property type="entry name" value="TonB_C"/>
    <property type="match status" value="1"/>
</dbReference>
<name>A0AAE3M1S8_9BACT</name>
<evidence type="ECO:0000256" key="8">
    <source>
        <dbReference type="ARBA" id="ARBA00022989"/>
    </source>
</evidence>
<dbReference type="AlphaFoldDB" id="A0AAE3M1S8"/>
<evidence type="ECO:0000256" key="4">
    <source>
        <dbReference type="ARBA" id="ARBA00022475"/>
    </source>
</evidence>
<dbReference type="Gene3D" id="3.30.1150.10">
    <property type="match status" value="1"/>
</dbReference>
<dbReference type="InterPro" id="IPR051045">
    <property type="entry name" value="TonB-dependent_transducer"/>
</dbReference>
<comment type="similarity">
    <text evidence="2">Belongs to the TonB family.</text>
</comment>
<evidence type="ECO:0000313" key="12">
    <source>
        <dbReference type="Proteomes" id="UP001209229"/>
    </source>
</evidence>
<accession>A0AAE3M1S8</accession>
<keyword evidence="5" id="KW-0997">Cell inner membrane</keyword>
<dbReference type="Proteomes" id="UP001209229">
    <property type="component" value="Unassembled WGS sequence"/>
</dbReference>
<protein>
    <submittedName>
        <fullName evidence="11">TonB family protein</fullName>
    </submittedName>
</protein>
<keyword evidence="3" id="KW-0813">Transport</keyword>
<keyword evidence="9" id="KW-0472">Membrane</keyword>
<evidence type="ECO:0000256" key="1">
    <source>
        <dbReference type="ARBA" id="ARBA00004383"/>
    </source>
</evidence>